<feature type="signal peptide" evidence="3">
    <location>
        <begin position="1"/>
        <end position="23"/>
    </location>
</feature>
<dbReference type="Proteomes" id="UP001370348">
    <property type="component" value="Chromosome"/>
</dbReference>
<name>A0ABZ2LKQ3_9BACT</name>
<evidence type="ECO:0000313" key="5">
    <source>
        <dbReference type="Proteomes" id="UP001370348"/>
    </source>
</evidence>
<feature type="compositionally biased region" description="Gly residues" evidence="2">
    <location>
        <begin position="284"/>
        <end position="303"/>
    </location>
</feature>
<feature type="region of interest" description="Disordered" evidence="2">
    <location>
        <begin position="253"/>
        <end position="303"/>
    </location>
</feature>
<dbReference type="EMBL" id="CP089984">
    <property type="protein sequence ID" value="WXB10990.1"/>
    <property type="molecule type" value="Genomic_DNA"/>
</dbReference>
<feature type="compositionally biased region" description="Low complexity" evidence="2">
    <location>
        <begin position="262"/>
        <end position="283"/>
    </location>
</feature>
<feature type="coiled-coil region" evidence="1">
    <location>
        <begin position="86"/>
        <end position="113"/>
    </location>
</feature>
<keyword evidence="3" id="KW-0732">Signal</keyword>
<accession>A0ABZ2LKQ3</accession>
<proteinExistence type="predicted"/>
<feature type="region of interest" description="Disordered" evidence="2">
    <location>
        <begin position="27"/>
        <end position="71"/>
    </location>
</feature>
<evidence type="ECO:0008006" key="6">
    <source>
        <dbReference type="Google" id="ProtNLM"/>
    </source>
</evidence>
<keyword evidence="5" id="KW-1185">Reference proteome</keyword>
<dbReference type="RefSeq" id="WP_394820607.1">
    <property type="nucleotide sequence ID" value="NZ_CP089984.1"/>
</dbReference>
<gene>
    <name evidence="4" type="ORF">LZC94_24280</name>
</gene>
<evidence type="ECO:0000313" key="4">
    <source>
        <dbReference type="EMBL" id="WXB10990.1"/>
    </source>
</evidence>
<evidence type="ECO:0000256" key="1">
    <source>
        <dbReference type="SAM" id="Coils"/>
    </source>
</evidence>
<reference evidence="4 5" key="1">
    <citation type="submission" date="2021-12" db="EMBL/GenBank/DDBJ databases">
        <title>Discovery of the Pendulisporaceae a myxobacterial family with distinct sporulation behavior and unique specialized metabolism.</title>
        <authorList>
            <person name="Garcia R."/>
            <person name="Popoff A."/>
            <person name="Bader C.D."/>
            <person name="Loehr J."/>
            <person name="Walesch S."/>
            <person name="Walt C."/>
            <person name="Boldt J."/>
            <person name="Bunk B."/>
            <person name="Haeckl F.J.F.P.J."/>
            <person name="Gunesch A.P."/>
            <person name="Birkelbach J."/>
            <person name="Nuebel U."/>
            <person name="Pietschmann T."/>
            <person name="Bach T."/>
            <person name="Mueller R."/>
        </authorList>
    </citation>
    <scope>NUCLEOTIDE SEQUENCE [LARGE SCALE GENOMIC DNA]</scope>
    <source>
        <strain evidence="4 5">MSr11954</strain>
    </source>
</reference>
<protein>
    <recommendedName>
        <fullName evidence="6">Dihydrolipoamide acetyltransferase</fullName>
    </recommendedName>
</protein>
<evidence type="ECO:0000256" key="2">
    <source>
        <dbReference type="SAM" id="MobiDB-lite"/>
    </source>
</evidence>
<organism evidence="4 5">
    <name type="scientific">Pendulispora albinea</name>
    <dbReference type="NCBI Taxonomy" id="2741071"/>
    <lineage>
        <taxon>Bacteria</taxon>
        <taxon>Pseudomonadati</taxon>
        <taxon>Myxococcota</taxon>
        <taxon>Myxococcia</taxon>
        <taxon>Myxococcales</taxon>
        <taxon>Sorangiineae</taxon>
        <taxon>Pendulisporaceae</taxon>
        <taxon>Pendulispora</taxon>
    </lineage>
</organism>
<feature type="chain" id="PRO_5046213400" description="Dihydrolipoamide acetyltransferase" evidence="3">
    <location>
        <begin position="24"/>
        <end position="303"/>
    </location>
</feature>
<feature type="compositionally biased region" description="Low complexity" evidence="2">
    <location>
        <begin position="27"/>
        <end position="55"/>
    </location>
</feature>
<keyword evidence="1" id="KW-0175">Coiled coil</keyword>
<evidence type="ECO:0000256" key="3">
    <source>
        <dbReference type="SAM" id="SignalP"/>
    </source>
</evidence>
<sequence>MRRHAAMGLTFLLSVAVSVSVIAQQPATTKGDGKAAGAAKDGGVTSGTPTTSSAGAAGGAGAAAASKPGDAGAGVATGVGPAQMDGQTYAVRLRDLEARVDELKDQIGRSHRRLALLSDTIMTQGAGGSRSEITFHNEMSSAFKLTRALVTLDGAVQYNRQDDTGALADQKDIPIFSGSVPAGDHTVAVVLNFQGNGYGVFTYLRGYKFEVKSSHSFTAVEGKTMTVDATALEKGGVTTPLEQRPTIEWHEKVQSLGGGGQPVPAAAPMPSQGAAPAGSAGASGSVGGGAVQGGVGVSVGGKK</sequence>